<proteinExistence type="predicted"/>
<dbReference type="SMART" id="SM01086">
    <property type="entry name" value="ClpB_D2-small"/>
    <property type="match status" value="1"/>
</dbReference>
<dbReference type="Pfam" id="PF10431">
    <property type="entry name" value="ClpB_D2-small"/>
    <property type="match status" value="1"/>
</dbReference>
<dbReference type="InterPro" id="IPR003593">
    <property type="entry name" value="AAA+_ATPase"/>
</dbReference>
<evidence type="ECO:0000256" key="3">
    <source>
        <dbReference type="ARBA" id="ARBA00023186"/>
    </source>
</evidence>
<evidence type="ECO:0000313" key="7">
    <source>
        <dbReference type="Proteomes" id="UP000068196"/>
    </source>
</evidence>
<organism evidence="6 7">
    <name type="scientific">Caldimicrobium thiodismutans</name>
    <dbReference type="NCBI Taxonomy" id="1653476"/>
    <lineage>
        <taxon>Bacteria</taxon>
        <taxon>Pseudomonadati</taxon>
        <taxon>Thermodesulfobacteriota</taxon>
        <taxon>Thermodesulfobacteria</taxon>
        <taxon>Thermodesulfobacteriales</taxon>
        <taxon>Thermodesulfobacteriaceae</taxon>
        <taxon>Caldimicrobium</taxon>
    </lineage>
</organism>
<evidence type="ECO:0000259" key="5">
    <source>
        <dbReference type="SMART" id="SM01086"/>
    </source>
</evidence>
<dbReference type="GO" id="GO:0005524">
    <property type="term" value="F:ATP binding"/>
    <property type="evidence" value="ECO:0007669"/>
    <property type="project" value="UniProtKB-KW"/>
</dbReference>
<dbReference type="PANTHER" id="PTHR48102">
    <property type="entry name" value="ATP-DEPENDENT CLP PROTEASE ATP-BINDING SUBUNIT CLPX-LIKE, MITOCHONDRIAL-RELATED"/>
    <property type="match status" value="1"/>
</dbReference>
<dbReference type="InterPro" id="IPR019489">
    <property type="entry name" value="Clp_ATPase_C"/>
</dbReference>
<evidence type="ECO:0000259" key="4">
    <source>
        <dbReference type="SMART" id="SM00382"/>
    </source>
</evidence>
<keyword evidence="7" id="KW-1185">Reference proteome</keyword>
<dbReference type="Pfam" id="PF07724">
    <property type="entry name" value="AAA_2"/>
    <property type="match status" value="1"/>
</dbReference>
<reference evidence="6 7" key="1">
    <citation type="journal article" date="2016" name="Int. J. Syst. Evol. Microbiol.">
        <title>Caldimicrobium thiodismutans sp. nov., a sulfur-disproportionating bacterium isolated from a hot spring, and emended description of the genus Caldimicrobium.</title>
        <authorList>
            <person name="Kojima H."/>
            <person name="Umezawa K."/>
            <person name="Fukui M."/>
        </authorList>
    </citation>
    <scope>NUCLEOTIDE SEQUENCE [LARGE SCALE GENOMIC DNA]</scope>
    <source>
        <strain evidence="6 7">TF1</strain>
    </source>
</reference>
<dbReference type="PATRIC" id="fig|1653476.3.peg.1681"/>
<evidence type="ECO:0000256" key="2">
    <source>
        <dbReference type="ARBA" id="ARBA00022840"/>
    </source>
</evidence>
<dbReference type="KEGG" id="cthi:THC_1614"/>
<dbReference type="GO" id="GO:0016887">
    <property type="term" value="F:ATP hydrolysis activity"/>
    <property type="evidence" value="ECO:0007669"/>
    <property type="project" value="InterPro"/>
</dbReference>
<evidence type="ECO:0000256" key="1">
    <source>
        <dbReference type="ARBA" id="ARBA00022741"/>
    </source>
</evidence>
<dbReference type="OrthoDB" id="9804062at2"/>
<evidence type="ECO:0000313" key="6">
    <source>
        <dbReference type="EMBL" id="BAU23978.1"/>
    </source>
</evidence>
<dbReference type="SUPFAM" id="SSF52540">
    <property type="entry name" value="P-loop containing nucleoside triphosphate hydrolases"/>
    <property type="match status" value="1"/>
</dbReference>
<keyword evidence="3" id="KW-0143">Chaperone</keyword>
<reference evidence="7" key="2">
    <citation type="journal article" date="2016" name="Int. J. Syst. Evol. Microbiol.">
        <title>Caldimicrobium thiodismutans sp. nov., a sulfur-disproportionating bacterium isolated from a hot spring.</title>
        <authorList>
            <person name="Kojima H."/>
            <person name="Umezawa K."/>
            <person name="Fukui M."/>
        </authorList>
    </citation>
    <scope>NUCLEOTIDE SEQUENCE [LARGE SCALE GENOMIC DNA]</scope>
    <source>
        <strain evidence="7">TF1</strain>
    </source>
</reference>
<feature type="domain" description="Clp ATPase C-terminal" evidence="5">
    <location>
        <begin position="286"/>
        <end position="378"/>
    </location>
</feature>
<dbReference type="GO" id="GO:0051603">
    <property type="term" value="P:proteolysis involved in protein catabolic process"/>
    <property type="evidence" value="ECO:0007669"/>
    <property type="project" value="TreeGrafter"/>
</dbReference>
<dbReference type="InterPro" id="IPR027417">
    <property type="entry name" value="P-loop_NTPase"/>
</dbReference>
<keyword evidence="1" id="KW-0547">Nucleotide-binding</keyword>
<dbReference type="Proteomes" id="UP000068196">
    <property type="component" value="Chromosome"/>
</dbReference>
<sequence>MLKAGKPKVERINLTQKQNFLFNFDLKPVELENYLDEYLIGQKEAKGIIATKICTHFHKAKNLLLKSHRLDNVGFIKNNIIIIGPTGVGKTYTLKLIAHKLGVPFAKGDATKYSETGYVGGDVEDLIRDLYYEADGDLEKARFGIVYLDEIDKIASPGDIIGPDVSRTGVQRALLKLLEETQVEIRTPQEGLQMLEFPEENRNKKGKTTLNTKYILFVVSGAFQGLEEIIKKRLKKQSLGFLSEIEKKEEQKINYLKFVTPEDLVNYGFEREFVGRFPVIAVFDPLTEEELFEILANPNNVIVLNKKRDFKVYGIDLAFTDSAFREIAKEALKEGTGARALARILERILIPFERTLPSYQINILGVTEELVKDPEGYLRAMLSNPESQKWDEAYREAIFAERDRIHLYLEKKKTQNQKLPLEITPKRLNLLFDIYKSEEVEVTHALEELSSIYRQVKAYEGSFSKRNQIQAIFTDEAIDYVMEEVLKRDQGVFTFCERALARLEYTFSFLKETTKRNRFYITKMAFLDQDKFLEELLKS</sequence>
<gene>
    <name evidence="6" type="ORF">THC_1614</name>
</gene>
<dbReference type="STRING" id="1653476.THC_1614"/>
<accession>A0A0U4W4H5</accession>
<dbReference type="PANTHER" id="PTHR48102:SF7">
    <property type="entry name" value="ATP-DEPENDENT CLP PROTEASE ATP-BINDING SUBUNIT CLPX-LIKE, MITOCHONDRIAL"/>
    <property type="match status" value="1"/>
</dbReference>
<name>A0A0U4W4H5_9BACT</name>
<dbReference type="Gene3D" id="3.40.50.300">
    <property type="entry name" value="P-loop containing nucleotide triphosphate hydrolases"/>
    <property type="match status" value="1"/>
</dbReference>
<dbReference type="EMBL" id="AP014945">
    <property type="protein sequence ID" value="BAU23978.1"/>
    <property type="molecule type" value="Genomic_DNA"/>
</dbReference>
<keyword evidence="2" id="KW-0067">ATP-binding</keyword>
<feature type="domain" description="AAA+ ATPase" evidence="4">
    <location>
        <begin position="76"/>
        <end position="244"/>
    </location>
</feature>
<dbReference type="InterPro" id="IPR003959">
    <property type="entry name" value="ATPase_AAA_core"/>
</dbReference>
<dbReference type="AlphaFoldDB" id="A0A0U4W4H5"/>
<protein>
    <submittedName>
        <fullName evidence="6">ATPase</fullName>
    </submittedName>
</protein>
<dbReference type="Gene3D" id="1.10.8.60">
    <property type="match status" value="1"/>
</dbReference>
<dbReference type="SMART" id="SM00382">
    <property type="entry name" value="AAA"/>
    <property type="match status" value="1"/>
</dbReference>
<dbReference type="RefSeq" id="WP_068515890.1">
    <property type="nucleotide sequence ID" value="NZ_AP014945.1"/>
</dbReference>
<dbReference type="InterPro" id="IPR050052">
    <property type="entry name" value="ATP-dep_Clp_protease_ClpX"/>
</dbReference>